<evidence type="ECO:0000256" key="2">
    <source>
        <dbReference type="SAM" id="Phobius"/>
    </source>
</evidence>
<feature type="compositionally biased region" description="Low complexity" evidence="1">
    <location>
        <begin position="267"/>
        <end position="280"/>
    </location>
</feature>
<keyword evidence="2" id="KW-0812">Transmembrane</keyword>
<feature type="transmembrane region" description="Helical" evidence="2">
    <location>
        <begin position="170"/>
        <end position="189"/>
    </location>
</feature>
<accession>A0ABM8GIZ7</accession>
<feature type="transmembrane region" description="Helical" evidence="2">
    <location>
        <begin position="141"/>
        <end position="164"/>
    </location>
</feature>
<evidence type="ECO:0000313" key="4">
    <source>
        <dbReference type="Proteomes" id="UP001321486"/>
    </source>
</evidence>
<dbReference type="RefSeq" id="WP_286345344.1">
    <property type="nucleotide sequence ID" value="NZ_AP027732.1"/>
</dbReference>
<evidence type="ECO:0008006" key="5">
    <source>
        <dbReference type="Google" id="ProtNLM"/>
    </source>
</evidence>
<name>A0ABM8GIZ7_9MICO</name>
<keyword evidence="2" id="KW-0472">Membrane</keyword>
<dbReference type="EMBL" id="AP027732">
    <property type="protein sequence ID" value="BDZ48354.1"/>
    <property type="molecule type" value="Genomic_DNA"/>
</dbReference>
<sequence length="291" mass="30301">MDEKTQWPPSAEALGDTTLCPSCFTELIGIACPACGLRLDAPAAERLLEHVRHMLAADARRHALVAEIRVENLRVAEARRIDAERATADRRAREQAAQDRADASGWVAAAAPPPAYRATFAPAPTSAVATGPVRRRSTVQILLLAVGIVLVSVTAIFFALIAFLVTSASVRAVLLLLIAGGVFATARGLRRRLPGTAEGIATLAIVLVALDGLLVRAQGLFGSGGVGAGCSRGCTPAGWRRSSSCSSVARDSAPCGSAAWHSHLWRPSASAAGSSPPQRATARRAPGRARP</sequence>
<proteinExistence type="predicted"/>
<organism evidence="3 4">
    <name type="scientific">Frondihabitans sucicola</name>
    <dbReference type="NCBI Taxonomy" id="1268041"/>
    <lineage>
        <taxon>Bacteria</taxon>
        <taxon>Bacillati</taxon>
        <taxon>Actinomycetota</taxon>
        <taxon>Actinomycetes</taxon>
        <taxon>Micrococcales</taxon>
        <taxon>Microbacteriaceae</taxon>
        <taxon>Frondihabitans</taxon>
    </lineage>
</organism>
<keyword evidence="4" id="KW-1185">Reference proteome</keyword>
<feature type="region of interest" description="Disordered" evidence="1">
    <location>
        <begin position="267"/>
        <end position="291"/>
    </location>
</feature>
<reference evidence="4" key="1">
    <citation type="journal article" date="2019" name="Int. J. Syst. Evol. Microbiol.">
        <title>The Global Catalogue of Microorganisms (GCM) 10K type strain sequencing project: providing services to taxonomists for standard genome sequencing and annotation.</title>
        <authorList>
            <consortium name="The Broad Institute Genomics Platform"/>
            <consortium name="The Broad Institute Genome Sequencing Center for Infectious Disease"/>
            <person name="Wu L."/>
            <person name="Ma J."/>
        </authorList>
    </citation>
    <scope>NUCLEOTIDE SEQUENCE [LARGE SCALE GENOMIC DNA]</scope>
    <source>
        <strain evidence="4">NBRC 108728</strain>
    </source>
</reference>
<dbReference type="Proteomes" id="UP001321486">
    <property type="component" value="Chromosome"/>
</dbReference>
<gene>
    <name evidence="3" type="ORF">GCM10025867_05950</name>
</gene>
<evidence type="ECO:0000313" key="3">
    <source>
        <dbReference type="EMBL" id="BDZ48354.1"/>
    </source>
</evidence>
<protein>
    <recommendedName>
        <fullName evidence="5">Zinc ribbon domain-containing protein</fullName>
    </recommendedName>
</protein>
<feature type="compositionally biased region" description="Basic residues" evidence="1">
    <location>
        <begin position="281"/>
        <end position="291"/>
    </location>
</feature>
<keyword evidence="2" id="KW-1133">Transmembrane helix</keyword>
<evidence type="ECO:0000256" key="1">
    <source>
        <dbReference type="SAM" id="MobiDB-lite"/>
    </source>
</evidence>